<comment type="caution">
    <text evidence="9">The sequence shown here is derived from an EMBL/GenBank/DDBJ whole genome shotgun (WGS) entry which is preliminary data.</text>
</comment>
<evidence type="ECO:0000256" key="2">
    <source>
        <dbReference type="ARBA" id="ARBA00022448"/>
    </source>
</evidence>
<feature type="transmembrane region" description="Helical" evidence="7">
    <location>
        <begin position="204"/>
        <end position="224"/>
    </location>
</feature>
<feature type="region of interest" description="Disordered" evidence="6">
    <location>
        <begin position="1"/>
        <end position="53"/>
    </location>
</feature>
<comment type="subcellular location">
    <subcellularLocation>
        <location evidence="1">Membrane</location>
        <topology evidence="1">Multi-pass membrane protein</topology>
    </subcellularLocation>
</comment>
<dbReference type="GO" id="GO:0016020">
    <property type="term" value="C:membrane"/>
    <property type="evidence" value="ECO:0007669"/>
    <property type="project" value="UniProtKB-SubCell"/>
</dbReference>
<keyword evidence="3 7" id="KW-0812">Transmembrane</keyword>
<dbReference type="PROSITE" id="PS50850">
    <property type="entry name" value="MFS"/>
    <property type="match status" value="1"/>
</dbReference>
<dbReference type="AlphaFoldDB" id="A0A8H6NF59"/>
<reference evidence="9" key="1">
    <citation type="journal article" date="2020" name="Phytopathology">
        <title>Genome Sequence Resources of Colletotrichum truncatum, C. plurivorum, C. musicola, and C. sojae: Four Species Pathogenic to Soybean (Glycine max).</title>
        <authorList>
            <person name="Rogerio F."/>
            <person name="Boufleur T.R."/>
            <person name="Ciampi-Guillardi M."/>
            <person name="Sukno S.A."/>
            <person name="Thon M.R."/>
            <person name="Massola Junior N.S."/>
            <person name="Baroncelli R."/>
        </authorList>
    </citation>
    <scope>NUCLEOTIDE SEQUENCE</scope>
    <source>
        <strain evidence="9">LFN00145</strain>
    </source>
</reference>
<organism evidence="9 10">
    <name type="scientific">Colletotrichum plurivorum</name>
    <dbReference type="NCBI Taxonomy" id="2175906"/>
    <lineage>
        <taxon>Eukaryota</taxon>
        <taxon>Fungi</taxon>
        <taxon>Dikarya</taxon>
        <taxon>Ascomycota</taxon>
        <taxon>Pezizomycotina</taxon>
        <taxon>Sordariomycetes</taxon>
        <taxon>Hypocreomycetidae</taxon>
        <taxon>Glomerellales</taxon>
        <taxon>Glomerellaceae</taxon>
        <taxon>Colletotrichum</taxon>
        <taxon>Colletotrichum orchidearum species complex</taxon>
    </lineage>
</organism>
<evidence type="ECO:0000313" key="10">
    <source>
        <dbReference type="Proteomes" id="UP000654918"/>
    </source>
</evidence>
<feature type="transmembrane region" description="Helical" evidence="7">
    <location>
        <begin position="263"/>
        <end position="283"/>
    </location>
</feature>
<dbReference type="GO" id="GO:0022857">
    <property type="term" value="F:transmembrane transporter activity"/>
    <property type="evidence" value="ECO:0007669"/>
    <property type="project" value="InterPro"/>
</dbReference>
<dbReference type="Proteomes" id="UP000654918">
    <property type="component" value="Unassembled WGS sequence"/>
</dbReference>
<keyword evidence="10" id="KW-1185">Reference proteome</keyword>
<feature type="domain" description="Major facilitator superfamily (MFS) profile" evidence="8">
    <location>
        <begin position="71"/>
        <end position="585"/>
    </location>
</feature>
<dbReference type="EMBL" id="WIGO01000096">
    <property type="protein sequence ID" value="KAF6830296.1"/>
    <property type="molecule type" value="Genomic_DNA"/>
</dbReference>
<gene>
    <name evidence="9" type="ORF">CPLU01_07471</name>
</gene>
<evidence type="ECO:0000313" key="9">
    <source>
        <dbReference type="EMBL" id="KAF6830296.1"/>
    </source>
</evidence>
<feature type="transmembrane region" description="Helical" evidence="7">
    <location>
        <begin position="561"/>
        <end position="581"/>
    </location>
</feature>
<keyword evidence="2" id="KW-0813">Transport</keyword>
<feature type="compositionally biased region" description="Basic and acidic residues" evidence="6">
    <location>
        <begin position="592"/>
        <end position="604"/>
    </location>
</feature>
<evidence type="ECO:0000256" key="3">
    <source>
        <dbReference type="ARBA" id="ARBA00022692"/>
    </source>
</evidence>
<evidence type="ECO:0000256" key="7">
    <source>
        <dbReference type="SAM" id="Phobius"/>
    </source>
</evidence>
<feature type="transmembrane region" description="Helical" evidence="7">
    <location>
        <begin position="443"/>
        <end position="463"/>
    </location>
</feature>
<proteinExistence type="predicted"/>
<feature type="transmembrane region" description="Helical" evidence="7">
    <location>
        <begin position="236"/>
        <end position="257"/>
    </location>
</feature>
<protein>
    <submittedName>
        <fullName evidence="9">Major facilitator superfamily transporter</fullName>
    </submittedName>
</protein>
<evidence type="ECO:0000256" key="1">
    <source>
        <dbReference type="ARBA" id="ARBA00004141"/>
    </source>
</evidence>
<dbReference type="SUPFAM" id="SSF103473">
    <property type="entry name" value="MFS general substrate transporter"/>
    <property type="match status" value="2"/>
</dbReference>
<feature type="transmembrane region" description="Helical" evidence="7">
    <location>
        <begin position="378"/>
        <end position="403"/>
    </location>
</feature>
<evidence type="ECO:0000256" key="5">
    <source>
        <dbReference type="ARBA" id="ARBA00023136"/>
    </source>
</evidence>
<dbReference type="Pfam" id="PF07690">
    <property type="entry name" value="MFS_1"/>
    <property type="match status" value="1"/>
</dbReference>
<accession>A0A8H6NF59</accession>
<dbReference type="InterPro" id="IPR011701">
    <property type="entry name" value="MFS"/>
</dbReference>
<dbReference type="PANTHER" id="PTHR42718:SF9">
    <property type="entry name" value="MAJOR FACILITATOR SUPERFAMILY MULTIDRUG TRANSPORTER MFSC"/>
    <property type="match status" value="1"/>
</dbReference>
<feature type="transmembrane region" description="Helical" evidence="7">
    <location>
        <begin position="336"/>
        <end position="354"/>
    </location>
</feature>
<dbReference type="PANTHER" id="PTHR42718">
    <property type="entry name" value="MAJOR FACILITATOR SUPERFAMILY MULTIDRUG TRANSPORTER MFSC"/>
    <property type="match status" value="1"/>
</dbReference>
<keyword evidence="5 7" id="KW-0472">Membrane</keyword>
<evidence type="ECO:0000256" key="6">
    <source>
        <dbReference type="SAM" id="MobiDB-lite"/>
    </source>
</evidence>
<evidence type="ECO:0000259" key="8">
    <source>
        <dbReference type="PROSITE" id="PS50850"/>
    </source>
</evidence>
<dbReference type="CDD" id="cd17476">
    <property type="entry name" value="MFS_Amf1_MDR_like"/>
    <property type="match status" value="1"/>
</dbReference>
<feature type="transmembrane region" description="Helical" evidence="7">
    <location>
        <begin position="144"/>
        <end position="161"/>
    </location>
</feature>
<feature type="transmembrane region" description="Helical" evidence="7">
    <location>
        <begin position="173"/>
        <end position="192"/>
    </location>
</feature>
<sequence length="617" mass="65705">MTTTFLSEKGGEKDIEVTETHHGADGMFTDDKYLSTSGTASTPDAHSDDDASSVSSVPQKLALSKARSIALVITVAGASFMNVSQISIASSSEVSPSTTPRDKREAPREIDITNILPSKILSIQAVVIILPTIGRDLGIPESRLQWVISAYSLTFGCFLLLWGRIADLYSKRLIFVAGSAWLALATVANAFVPNEIAFDLFRGLAGLGAAANVPTAIGILGTMFPAGKAKNYAFSAYAAGVPLGSVFGTILSGFIAQYTSWKWVFGVLALLAGIVAVAGFFVIPPPALISSPQRRKGSAGDRDSVDWIGGGLITIGLLALMLALTEGNVVGWKTPWISVLIAVSVVIIVAFWFWQRHLEFRTDRRPLMKTSIFHSRRFCAALAIMALFFSSFNNFLTFATYFYQNYQGQSVLTTTLYFLPTGVAGVLVAWASAHLISRVPTYLLLLFGNLSISIACLLFATPIPPTTSYFAYGLPAMILSVIGADTAWPSLTLFVSKSLPQEDQALGGALVNSVGQVGRSIGLAISTAIQTSVMASARGTSVEDAGPVMEWDQPSLDGLRAASWMNFALGVTSLVIVCVFFRSSEIVGKADDEPSKLAGARDEEAAANGDDASAERR</sequence>
<name>A0A8H6NF59_9PEZI</name>
<dbReference type="Gene3D" id="1.20.1250.20">
    <property type="entry name" value="MFS general substrate transporter like domains"/>
    <property type="match status" value="2"/>
</dbReference>
<keyword evidence="4 7" id="KW-1133">Transmembrane helix</keyword>
<feature type="transmembrane region" description="Helical" evidence="7">
    <location>
        <begin position="415"/>
        <end position="436"/>
    </location>
</feature>
<dbReference type="InterPro" id="IPR036259">
    <property type="entry name" value="MFS_trans_sf"/>
</dbReference>
<evidence type="ECO:0000256" key="4">
    <source>
        <dbReference type="ARBA" id="ARBA00022989"/>
    </source>
</evidence>
<feature type="compositionally biased region" description="Basic and acidic residues" evidence="6">
    <location>
        <begin position="9"/>
        <end position="33"/>
    </location>
</feature>
<feature type="transmembrane region" description="Helical" evidence="7">
    <location>
        <begin position="304"/>
        <end position="324"/>
    </location>
</feature>
<feature type="region of interest" description="Disordered" evidence="6">
    <location>
        <begin position="592"/>
        <end position="617"/>
    </location>
</feature>
<dbReference type="InterPro" id="IPR020846">
    <property type="entry name" value="MFS_dom"/>
</dbReference>